<name>A0ABQ9Z362_9CRUS</name>
<gene>
    <name evidence="1" type="ORF">OUZ56_012411</name>
</gene>
<protein>
    <submittedName>
        <fullName evidence="1">Uncharacterized protein</fullName>
    </submittedName>
</protein>
<evidence type="ECO:0000313" key="1">
    <source>
        <dbReference type="EMBL" id="KAK4007250.1"/>
    </source>
</evidence>
<evidence type="ECO:0000313" key="2">
    <source>
        <dbReference type="Proteomes" id="UP001234178"/>
    </source>
</evidence>
<reference evidence="1 2" key="1">
    <citation type="journal article" date="2023" name="Nucleic Acids Res.">
        <title>The hologenome of Daphnia magna reveals possible DNA methylation and microbiome-mediated evolution of the host genome.</title>
        <authorList>
            <person name="Chaturvedi A."/>
            <person name="Li X."/>
            <person name="Dhandapani V."/>
            <person name="Marshall H."/>
            <person name="Kissane S."/>
            <person name="Cuenca-Cambronero M."/>
            <person name="Asole G."/>
            <person name="Calvet F."/>
            <person name="Ruiz-Romero M."/>
            <person name="Marangio P."/>
            <person name="Guigo R."/>
            <person name="Rago D."/>
            <person name="Mirbahai L."/>
            <person name="Eastwood N."/>
            <person name="Colbourne J.K."/>
            <person name="Zhou J."/>
            <person name="Mallon E."/>
            <person name="Orsini L."/>
        </authorList>
    </citation>
    <scope>NUCLEOTIDE SEQUENCE [LARGE SCALE GENOMIC DNA]</scope>
    <source>
        <strain evidence="1">LRV0_1</strain>
    </source>
</reference>
<proteinExistence type="predicted"/>
<dbReference type="EMBL" id="JAOYFB010000002">
    <property type="protein sequence ID" value="KAK4007250.1"/>
    <property type="molecule type" value="Genomic_DNA"/>
</dbReference>
<comment type="caution">
    <text evidence="1">The sequence shown here is derived from an EMBL/GenBank/DDBJ whole genome shotgun (WGS) entry which is preliminary data.</text>
</comment>
<keyword evidence="2" id="KW-1185">Reference proteome</keyword>
<sequence length="164" mass="18938">MFEVHLFDHQNSSELQDTCKSNDFDLVNLLHCARLPLLCVELRGNGTEGIWVVNLVTQEDWRELLEGQKAEWAHVFENLERKRETVNFTVHYGLLYRMRSSSVQLQSGNNREGALLFDAWTTTDPVGRCDLRAEPNSMELVSVEAGGPKTMRNGCWETYNELYR</sequence>
<organism evidence="1 2">
    <name type="scientific">Daphnia magna</name>
    <dbReference type="NCBI Taxonomy" id="35525"/>
    <lineage>
        <taxon>Eukaryota</taxon>
        <taxon>Metazoa</taxon>
        <taxon>Ecdysozoa</taxon>
        <taxon>Arthropoda</taxon>
        <taxon>Crustacea</taxon>
        <taxon>Branchiopoda</taxon>
        <taxon>Diplostraca</taxon>
        <taxon>Cladocera</taxon>
        <taxon>Anomopoda</taxon>
        <taxon>Daphniidae</taxon>
        <taxon>Daphnia</taxon>
    </lineage>
</organism>
<accession>A0ABQ9Z362</accession>
<dbReference type="Proteomes" id="UP001234178">
    <property type="component" value="Unassembled WGS sequence"/>
</dbReference>